<feature type="region of interest" description="Disordered" evidence="2">
    <location>
        <begin position="1"/>
        <end position="55"/>
    </location>
</feature>
<feature type="compositionally biased region" description="Low complexity" evidence="2">
    <location>
        <begin position="225"/>
        <end position="236"/>
    </location>
</feature>
<dbReference type="AlphaFoldDB" id="A0A6P4XLD6"/>
<dbReference type="GO" id="GO:0005615">
    <property type="term" value="C:extracellular space"/>
    <property type="evidence" value="ECO:0007669"/>
    <property type="project" value="TreeGrafter"/>
</dbReference>
<dbReference type="InterPro" id="IPR036056">
    <property type="entry name" value="Fibrinogen-like_C"/>
</dbReference>
<keyword evidence="1" id="KW-1015">Disulfide bond</keyword>
<dbReference type="InterPro" id="IPR020837">
    <property type="entry name" value="Fibrinogen_CS"/>
</dbReference>
<dbReference type="SMART" id="SM00186">
    <property type="entry name" value="FBG"/>
    <property type="match status" value="1"/>
</dbReference>
<dbReference type="PROSITE" id="PS00514">
    <property type="entry name" value="FIBRINOGEN_C_1"/>
    <property type="match status" value="1"/>
</dbReference>
<dbReference type="CDD" id="cd00087">
    <property type="entry name" value="FReD"/>
    <property type="match status" value="1"/>
</dbReference>
<reference evidence="5" key="1">
    <citation type="submission" date="2025-08" db="UniProtKB">
        <authorList>
            <consortium name="RefSeq"/>
        </authorList>
    </citation>
    <scope>IDENTIFICATION</scope>
    <source>
        <tissue evidence="5">Gonad</tissue>
    </source>
</reference>
<feature type="compositionally biased region" description="Basic and acidic residues" evidence="2">
    <location>
        <begin position="254"/>
        <end position="264"/>
    </location>
</feature>
<dbReference type="NCBIfam" id="NF040941">
    <property type="entry name" value="GGGWT_bact"/>
    <property type="match status" value="1"/>
</dbReference>
<dbReference type="OrthoDB" id="10355327at2759"/>
<evidence type="ECO:0000256" key="1">
    <source>
        <dbReference type="ARBA" id="ARBA00023157"/>
    </source>
</evidence>
<feature type="domain" description="Fibrinogen C-terminal" evidence="3">
    <location>
        <begin position="276"/>
        <end position="510"/>
    </location>
</feature>
<dbReference type="PANTHER" id="PTHR19143:SF394">
    <property type="entry name" value="ANGIOPOIETIN-RELATED PROTEIN 3-LIKE"/>
    <property type="match status" value="1"/>
</dbReference>
<dbReference type="KEGG" id="bbel:109464763"/>
<dbReference type="PROSITE" id="PS51406">
    <property type="entry name" value="FIBRINOGEN_C_2"/>
    <property type="match status" value="1"/>
</dbReference>
<dbReference type="Pfam" id="PF00147">
    <property type="entry name" value="Fibrinogen_C"/>
    <property type="match status" value="1"/>
</dbReference>
<feature type="region of interest" description="Disordered" evidence="2">
    <location>
        <begin position="114"/>
        <end position="153"/>
    </location>
</feature>
<feature type="compositionally biased region" description="Polar residues" evidence="2">
    <location>
        <begin position="265"/>
        <end position="278"/>
    </location>
</feature>
<dbReference type="InterPro" id="IPR002181">
    <property type="entry name" value="Fibrinogen_a/b/g_C_dom"/>
</dbReference>
<keyword evidence="4" id="KW-1185">Reference proteome</keyword>
<dbReference type="Gene3D" id="3.90.215.10">
    <property type="entry name" value="Gamma Fibrinogen, chain A, domain 1"/>
    <property type="match status" value="1"/>
</dbReference>
<dbReference type="PANTHER" id="PTHR19143">
    <property type="entry name" value="FIBRINOGEN/TENASCIN/ANGIOPOEITIN"/>
    <property type="match status" value="1"/>
</dbReference>
<sequence length="513" mass="55342">MPSCSTIDAVKQKESPSDDADTSACAGDDHNIQDTPLSTNPTGKNYLYPMNSQSNLHPRAYKVLNPQFLNPMYEPAVSSAAELQADSQGDGGSNNNARLAAAEGGQTLEVTVGDDNIEPNSPDELQADNCGGIQEDDGSDNNEHAAAAESGKTVEVTVSNDNIEPDSPDELQADNCDDILPYAVFYEETDCSNNGASSTAAESGRKIDQEVGVENIEPCPDDTPSTENTHENSNNNVGQPKTTGELLTVEAEGQTEKPDNKDGQSTHTDPTPPAVSTRQNYFSDCSEIHTAKNGYGGASDGVYKIQPVGLSSPISVYCDQTTDGGGWTVIQRRFDGSVDFNRPYNAFRYGFGSANGEQWLGLENMYRLTNQHTYTLYVQLEDWNRAVKYAKYSSFSVGSSSNYRLYVSGYSGTAGDGFSSSSSSVYLSGQPFSARDVDRDAKSSGSCAGGLNLITGGWWYKNCGKSALNGPYLRPSDYTGYSGWGIAWYPFGGSYRCYLKKSKMMVRPANFRP</sequence>
<evidence type="ECO:0000259" key="3">
    <source>
        <dbReference type="PROSITE" id="PS51406"/>
    </source>
</evidence>
<dbReference type="InterPro" id="IPR050373">
    <property type="entry name" value="Fibrinogen_C-term_domain"/>
</dbReference>
<name>A0A6P4XLD6_BRABE</name>
<evidence type="ECO:0000256" key="2">
    <source>
        <dbReference type="SAM" id="MobiDB-lite"/>
    </source>
</evidence>
<dbReference type="InterPro" id="IPR014716">
    <property type="entry name" value="Fibrinogen_a/b/g_C_1"/>
</dbReference>
<dbReference type="SUPFAM" id="SSF56496">
    <property type="entry name" value="Fibrinogen C-terminal domain-like"/>
    <property type="match status" value="1"/>
</dbReference>
<organism evidence="4 5">
    <name type="scientific">Branchiostoma belcheri</name>
    <name type="common">Amphioxus</name>
    <dbReference type="NCBI Taxonomy" id="7741"/>
    <lineage>
        <taxon>Eukaryota</taxon>
        <taxon>Metazoa</taxon>
        <taxon>Chordata</taxon>
        <taxon>Cephalochordata</taxon>
        <taxon>Leptocardii</taxon>
        <taxon>Amphioxiformes</taxon>
        <taxon>Branchiostomatidae</taxon>
        <taxon>Branchiostoma</taxon>
    </lineage>
</organism>
<evidence type="ECO:0000313" key="5">
    <source>
        <dbReference type="RefSeq" id="XP_019617395.1"/>
    </source>
</evidence>
<gene>
    <name evidence="5" type="primary">LOC109464763</name>
</gene>
<protein>
    <submittedName>
        <fullName evidence="5">Angiopoietin-related protein 3-like</fullName>
    </submittedName>
</protein>
<feature type="region of interest" description="Disordered" evidence="2">
    <location>
        <begin position="192"/>
        <end position="278"/>
    </location>
</feature>
<dbReference type="GeneID" id="109464763"/>
<dbReference type="RefSeq" id="XP_019617395.1">
    <property type="nucleotide sequence ID" value="XM_019761836.1"/>
</dbReference>
<feature type="compositionally biased region" description="Polar residues" evidence="2">
    <location>
        <begin position="33"/>
        <end position="43"/>
    </location>
</feature>
<dbReference type="Gene3D" id="4.10.530.10">
    <property type="entry name" value="Gamma-fibrinogen Carboxyl Terminal Fragment, domain 2"/>
    <property type="match status" value="1"/>
</dbReference>
<dbReference type="Proteomes" id="UP000515135">
    <property type="component" value="Unplaced"/>
</dbReference>
<evidence type="ECO:0000313" key="4">
    <source>
        <dbReference type="Proteomes" id="UP000515135"/>
    </source>
</evidence>
<proteinExistence type="predicted"/>
<accession>A0A6P4XLD6</accession>
<feature type="compositionally biased region" description="Polar residues" evidence="2">
    <location>
        <begin position="192"/>
        <end position="201"/>
    </location>
</feature>